<comment type="similarity">
    <text evidence="1">Belongs to the peptidase M28 family. M28B subfamily.</text>
</comment>
<dbReference type="InterPro" id="IPR007484">
    <property type="entry name" value="Peptidase_M28"/>
</dbReference>
<protein>
    <submittedName>
        <fullName evidence="6">Glutamate carboxypeptidase</fullName>
    </submittedName>
</protein>
<feature type="transmembrane region" description="Helical" evidence="2">
    <location>
        <begin position="30"/>
        <end position="51"/>
    </location>
</feature>
<feature type="domain" description="Peptidase M28" evidence="5">
    <location>
        <begin position="393"/>
        <end position="582"/>
    </location>
</feature>
<keyword evidence="7" id="KW-1185">Reference proteome</keyword>
<evidence type="ECO:0000259" key="5">
    <source>
        <dbReference type="Pfam" id="PF04389"/>
    </source>
</evidence>
<dbReference type="PANTHER" id="PTHR10404">
    <property type="entry name" value="N-ACETYLATED-ALPHA-LINKED ACIDIC DIPEPTIDASE"/>
    <property type="match status" value="1"/>
</dbReference>
<evidence type="ECO:0000256" key="1">
    <source>
        <dbReference type="ARBA" id="ARBA00005634"/>
    </source>
</evidence>
<dbReference type="SUPFAM" id="SSF52025">
    <property type="entry name" value="PA domain"/>
    <property type="match status" value="1"/>
</dbReference>
<keyword evidence="2" id="KW-1133">Transmembrane helix</keyword>
<keyword evidence="2" id="KW-0472">Membrane</keyword>
<dbReference type="Pfam" id="PF04253">
    <property type="entry name" value="TFR_dimer"/>
    <property type="match status" value="1"/>
</dbReference>
<dbReference type="CDD" id="cd02121">
    <property type="entry name" value="PA_GCPII_like"/>
    <property type="match status" value="1"/>
</dbReference>
<reference evidence="7" key="1">
    <citation type="submission" date="2017-02" db="EMBL/GenBank/DDBJ databases">
        <authorList>
            <person name="Tafer H."/>
            <person name="Lopandic K."/>
        </authorList>
    </citation>
    <scope>NUCLEOTIDE SEQUENCE [LARGE SCALE GENOMIC DNA]</scope>
    <source>
        <strain evidence="7">CBS 366.77</strain>
    </source>
</reference>
<keyword evidence="6" id="KW-0645">Protease</keyword>
<dbReference type="EMBL" id="MVGC01000301">
    <property type="protein sequence ID" value="RJE20502.1"/>
    <property type="molecule type" value="Genomic_DNA"/>
</dbReference>
<dbReference type="Proteomes" id="UP000266188">
    <property type="component" value="Unassembled WGS sequence"/>
</dbReference>
<evidence type="ECO:0000259" key="3">
    <source>
        <dbReference type="Pfam" id="PF02225"/>
    </source>
</evidence>
<evidence type="ECO:0000313" key="6">
    <source>
        <dbReference type="EMBL" id="RJE20502.1"/>
    </source>
</evidence>
<evidence type="ECO:0000313" key="7">
    <source>
        <dbReference type="Proteomes" id="UP000266188"/>
    </source>
</evidence>
<accession>A0A3A2ZBL0</accession>
<feature type="domain" description="Transferrin receptor-like dimerisation" evidence="4">
    <location>
        <begin position="643"/>
        <end position="770"/>
    </location>
</feature>
<organism evidence="6 7">
    <name type="scientific">Aspergillus sclerotialis</name>
    <dbReference type="NCBI Taxonomy" id="2070753"/>
    <lineage>
        <taxon>Eukaryota</taxon>
        <taxon>Fungi</taxon>
        <taxon>Dikarya</taxon>
        <taxon>Ascomycota</taxon>
        <taxon>Pezizomycotina</taxon>
        <taxon>Eurotiomycetes</taxon>
        <taxon>Eurotiomycetidae</taxon>
        <taxon>Eurotiales</taxon>
        <taxon>Aspergillaceae</taxon>
        <taxon>Aspergillus</taxon>
        <taxon>Aspergillus subgen. Polypaecilum</taxon>
    </lineage>
</organism>
<dbReference type="SUPFAM" id="SSF53187">
    <property type="entry name" value="Zn-dependent exopeptidases"/>
    <property type="match status" value="1"/>
</dbReference>
<evidence type="ECO:0000256" key="2">
    <source>
        <dbReference type="SAM" id="Phobius"/>
    </source>
</evidence>
<dbReference type="Gene3D" id="3.40.630.10">
    <property type="entry name" value="Zn peptidases"/>
    <property type="match status" value="1"/>
</dbReference>
<dbReference type="InterPro" id="IPR036757">
    <property type="entry name" value="TFR-like_dimer_dom_sf"/>
</dbReference>
<dbReference type="Gene3D" id="1.20.930.40">
    <property type="entry name" value="Transferrin receptor-like, dimerisation domain"/>
    <property type="match status" value="1"/>
</dbReference>
<dbReference type="FunFam" id="3.50.30.30:FF:000008">
    <property type="entry name" value="Glutamate carboxypeptidase 2"/>
    <property type="match status" value="1"/>
</dbReference>
<dbReference type="InterPro" id="IPR007365">
    <property type="entry name" value="TFR-like_dimer_dom"/>
</dbReference>
<evidence type="ECO:0000259" key="4">
    <source>
        <dbReference type="Pfam" id="PF04253"/>
    </source>
</evidence>
<keyword evidence="6" id="KW-0121">Carboxypeptidase</keyword>
<dbReference type="Gene3D" id="3.50.30.30">
    <property type="match status" value="1"/>
</dbReference>
<dbReference type="Pfam" id="PF04389">
    <property type="entry name" value="Peptidase_M28"/>
    <property type="match status" value="1"/>
</dbReference>
<dbReference type="Pfam" id="PF02225">
    <property type="entry name" value="PA"/>
    <property type="match status" value="1"/>
</dbReference>
<keyword evidence="6" id="KW-0378">Hydrolase</keyword>
<dbReference type="InterPro" id="IPR003137">
    <property type="entry name" value="PA_domain"/>
</dbReference>
<dbReference type="STRING" id="2070753.A0A3A2ZBL0"/>
<dbReference type="GO" id="GO:0004180">
    <property type="term" value="F:carboxypeptidase activity"/>
    <property type="evidence" value="ECO:0007669"/>
    <property type="project" value="UniProtKB-KW"/>
</dbReference>
<gene>
    <name evidence="6" type="ORF">PHISCL_07172</name>
</gene>
<dbReference type="FunFam" id="3.40.630.10:FF:000101">
    <property type="entry name" value="N-acetylated alpha-linked acidic dipeptidase like 1"/>
    <property type="match status" value="1"/>
</dbReference>
<sequence length="770" mass="85610">MAPSENTPLLLYVPVAQQRPRYPHRTLRRICTFILGTVLILAVVLFLIPYATSPKDGDKVPYPYPPYDDSLPHSSWPQTQGLSYRQLQETLRDTPSAAKAREWSRYYTAGPHLAGKNLSQAVWTRERWQEFGVQDTNIVAYDLYLNYPRDHRLALLKKSGDKTEVSYEASLEEDVLAEDHTSGLADRVPTFHGYSASGNVTAQFVYANFGSFQDYQDLVDANITLEGKIAIVKYGGMFRGLKVKRAQELGMVGVIIYDDPQSDGEITEVNGYKPYPEGPARNPSAVQRGSVQFLSILPGDPTTPGYASLPGCERQDPYNSIPSIPSIPVSYKEVLPLLKALNGHGPKAADFNKWWQGGGLGHKGVEYNIGPSPEDVVINLYNDQEYVTTPIWNVVGTIKGAIPDEVIILGNHRDAWIAGGAGDPNSGSAALNEVVRSFGKALERGWKPLRTIVFASWDGEEYGLLGSTEWVEDKLPWLSKTNVAYLNVDVGAAGTQFSPRANPLLNNLLYEVTAMVQSPNQTIKGQTVRDVWNGNIATMGSGSDFTAFEDFAGVACLDMGFGRSKNDPVYHYHSNYDSFDWMDRFGDPKWLYQETSAKLWALVAAKLVETPVLPLNATDYALGLGAYLNKIKPNAEKLPGKEFNFEPLDRAIAEFLVAAKEFDTYAANLTSQLGEKLPWYRWWKKVVLYIKVRGVNDKLKALNRKFLYEPGLDGRDWFKHVVFAPGIWTGYSGATYPGLVESFDAGSQHNAMKWSVIIQGRIEAATELLK</sequence>
<feature type="domain" description="PA" evidence="3">
    <location>
        <begin position="201"/>
        <end position="277"/>
    </location>
</feature>
<dbReference type="OrthoDB" id="5841748at2759"/>
<comment type="caution">
    <text evidence="6">The sequence shown here is derived from an EMBL/GenBank/DDBJ whole genome shotgun (WGS) entry which is preliminary data.</text>
</comment>
<dbReference type="SUPFAM" id="SSF47672">
    <property type="entry name" value="Transferrin receptor-like dimerisation domain"/>
    <property type="match status" value="1"/>
</dbReference>
<dbReference type="AlphaFoldDB" id="A0A3A2ZBL0"/>
<name>A0A3A2ZBL0_9EURO</name>
<dbReference type="PANTHER" id="PTHR10404:SF46">
    <property type="entry name" value="VACUOLAR PROTEIN SORTING-ASSOCIATED PROTEIN 70"/>
    <property type="match status" value="1"/>
</dbReference>
<dbReference type="CDD" id="cd08022">
    <property type="entry name" value="M28_PSMA_like"/>
    <property type="match status" value="1"/>
</dbReference>
<dbReference type="InterPro" id="IPR039373">
    <property type="entry name" value="Peptidase_M28B"/>
</dbReference>
<dbReference type="InterPro" id="IPR046450">
    <property type="entry name" value="PA_dom_sf"/>
</dbReference>
<keyword evidence="2" id="KW-0812">Transmembrane</keyword>
<proteinExistence type="inferred from homology"/>